<name>F4QLZ2_9CAUL</name>
<dbReference type="Gene3D" id="1.10.287.470">
    <property type="entry name" value="Helix hairpin bin"/>
    <property type="match status" value="1"/>
</dbReference>
<evidence type="ECO:0000259" key="7">
    <source>
        <dbReference type="Pfam" id="PF25967"/>
    </source>
</evidence>
<evidence type="ECO:0000259" key="4">
    <source>
        <dbReference type="Pfam" id="PF25876"/>
    </source>
</evidence>
<gene>
    <name evidence="8" type="ORF">ABI_20040</name>
</gene>
<dbReference type="FunFam" id="2.40.420.20:FF:000001">
    <property type="entry name" value="Efflux RND transporter periplasmic adaptor subunit"/>
    <property type="match status" value="1"/>
</dbReference>
<dbReference type="GO" id="GO:0046677">
    <property type="term" value="P:response to antibiotic"/>
    <property type="evidence" value="ECO:0007669"/>
    <property type="project" value="TreeGrafter"/>
</dbReference>
<evidence type="ECO:0000259" key="6">
    <source>
        <dbReference type="Pfam" id="PF25944"/>
    </source>
</evidence>
<feature type="signal peptide" evidence="3">
    <location>
        <begin position="1"/>
        <end position="26"/>
    </location>
</feature>
<sequence>MFPAVSRLLPLIALSAVCLSACGKKADDTKGARGPANVGVMAVQQRPISLTQDLAGRTSAWLVSEVRPQVSGIVKARQFTEGALVSAGQSLYLIDPASYQASYNSAQANLQQAEAALESARTRAGRAGQLVTIKAISQQEHDDAVTALKQAEASVAQQRASLQSAGINLNYTKVAAPISGRIGKSSVTPGALVTASQATPLATIQDTSKVYVDITQSSAEVLKLKKAIAGGKVGAVDQADVQLLLEDGSTYSITGKLQFSDVSVNPSTGAVTLRAVFANPDGLLLPGMFVRARLVTGTVPDAVLIPQNAVALDPRGGASVLLAGPDNKAKKQNITVAEMIGKEWRVTSGLKPGDKVIIDGALNLRDGAPIKPAPVKAANGTEK</sequence>
<dbReference type="GO" id="GO:0005886">
    <property type="term" value="C:plasma membrane"/>
    <property type="evidence" value="ECO:0007669"/>
    <property type="project" value="UniProtKB-SubCell"/>
</dbReference>
<dbReference type="GO" id="GO:0022857">
    <property type="term" value="F:transmembrane transporter activity"/>
    <property type="evidence" value="ECO:0007669"/>
    <property type="project" value="InterPro"/>
</dbReference>
<dbReference type="STRING" id="715226.ABI_20040"/>
<dbReference type="PANTHER" id="PTHR30158">
    <property type="entry name" value="ACRA/E-RELATED COMPONENT OF DRUG EFFLUX TRANSPORTER"/>
    <property type="match status" value="1"/>
</dbReference>
<evidence type="ECO:0000256" key="3">
    <source>
        <dbReference type="SAM" id="SignalP"/>
    </source>
</evidence>
<evidence type="ECO:0000313" key="8">
    <source>
        <dbReference type="EMBL" id="EGF93564.1"/>
    </source>
</evidence>
<dbReference type="eggNOG" id="COG0845">
    <property type="taxonomic scope" value="Bacteria"/>
</dbReference>
<comment type="similarity">
    <text evidence="2">Belongs to the membrane fusion protein (MFP) (TC 8.A.1) family.</text>
</comment>
<evidence type="ECO:0000256" key="1">
    <source>
        <dbReference type="ARBA" id="ARBA00004196"/>
    </source>
</evidence>
<dbReference type="EMBL" id="GL883077">
    <property type="protein sequence ID" value="EGF93564.1"/>
    <property type="molecule type" value="Genomic_DNA"/>
</dbReference>
<dbReference type="Proteomes" id="UP000006512">
    <property type="component" value="Unassembled WGS sequence"/>
</dbReference>
<dbReference type="Gene3D" id="2.40.50.100">
    <property type="match status" value="1"/>
</dbReference>
<dbReference type="InterPro" id="IPR058625">
    <property type="entry name" value="MdtA-like_BSH"/>
</dbReference>
<feature type="domain" description="Multidrug resistance protein MdtA-like C-terminal permuted SH3" evidence="7">
    <location>
        <begin position="301"/>
        <end position="361"/>
    </location>
</feature>
<dbReference type="RefSeq" id="WP_006272763.1">
    <property type="nucleotide sequence ID" value="NZ_GL883077.1"/>
</dbReference>
<keyword evidence="3" id="KW-0732">Signal</keyword>
<dbReference type="AlphaFoldDB" id="F4QLZ2"/>
<dbReference type="Pfam" id="PF25967">
    <property type="entry name" value="RND-MFP_C"/>
    <property type="match status" value="1"/>
</dbReference>
<comment type="subcellular location">
    <subcellularLocation>
        <location evidence="1">Cell envelope</location>
    </subcellularLocation>
</comment>
<reference evidence="9" key="1">
    <citation type="submission" date="2011-03" db="EMBL/GenBank/DDBJ databases">
        <title>Draft genome sequence of Brevundimonas diminuta.</title>
        <authorList>
            <person name="Brown P.J.B."/>
            <person name="Buechlein A."/>
            <person name="Hemmerich C."/>
            <person name="Brun Y.V."/>
        </authorList>
    </citation>
    <scope>NUCLEOTIDE SEQUENCE [LARGE SCALE GENOMIC DNA]</scope>
    <source>
        <strain evidence="9">C19</strain>
    </source>
</reference>
<dbReference type="InterPro" id="IPR058627">
    <property type="entry name" value="MdtA-like_C"/>
</dbReference>
<keyword evidence="9" id="KW-1185">Reference proteome</keyword>
<dbReference type="OrthoDB" id="9816569at2"/>
<feature type="domain" description="Multidrug resistance protein MdtA-like beta-barrel" evidence="6">
    <location>
        <begin position="210"/>
        <end position="297"/>
    </location>
</feature>
<dbReference type="Pfam" id="PF25917">
    <property type="entry name" value="BSH_RND"/>
    <property type="match status" value="1"/>
</dbReference>
<dbReference type="Gene3D" id="2.40.420.20">
    <property type="match status" value="1"/>
</dbReference>
<evidence type="ECO:0000256" key="2">
    <source>
        <dbReference type="ARBA" id="ARBA00009477"/>
    </source>
</evidence>
<accession>F4QLZ2</accession>
<organism evidence="8 9">
    <name type="scientific">Asticcacaulis biprosthecium C19</name>
    <dbReference type="NCBI Taxonomy" id="715226"/>
    <lineage>
        <taxon>Bacteria</taxon>
        <taxon>Pseudomonadati</taxon>
        <taxon>Pseudomonadota</taxon>
        <taxon>Alphaproteobacteria</taxon>
        <taxon>Caulobacterales</taxon>
        <taxon>Caulobacteraceae</taxon>
        <taxon>Asticcacaulis</taxon>
    </lineage>
</organism>
<protein>
    <submittedName>
        <fullName evidence="8">Acriflavine resistance protein E</fullName>
    </submittedName>
</protein>
<dbReference type="InterPro" id="IPR058626">
    <property type="entry name" value="MdtA-like_b-barrel"/>
</dbReference>
<evidence type="ECO:0000259" key="5">
    <source>
        <dbReference type="Pfam" id="PF25917"/>
    </source>
</evidence>
<proteinExistence type="inferred from homology"/>
<dbReference type="PANTHER" id="PTHR30158:SF3">
    <property type="entry name" value="MULTIDRUG EFFLUX PUMP SUBUNIT ACRA-RELATED"/>
    <property type="match status" value="1"/>
</dbReference>
<feature type="domain" description="Multidrug resistance protein MdtA-like alpha-helical hairpin" evidence="4">
    <location>
        <begin position="103"/>
        <end position="172"/>
    </location>
</feature>
<dbReference type="InterPro" id="IPR006143">
    <property type="entry name" value="RND_pump_MFP"/>
</dbReference>
<dbReference type="Pfam" id="PF25876">
    <property type="entry name" value="HH_MFP_RND"/>
    <property type="match status" value="1"/>
</dbReference>
<feature type="chain" id="PRO_5003314237" evidence="3">
    <location>
        <begin position="27"/>
        <end position="383"/>
    </location>
</feature>
<dbReference type="NCBIfam" id="TIGR01730">
    <property type="entry name" value="RND_mfp"/>
    <property type="match status" value="1"/>
</dbReference>
<evidence type="ECO:0000313" key="9">
    <source>
        <dbReference type="Proteomes" id="UP000006512"/>
    </source>
</evidence>
<feature type="domain" description="Multidrug resistance protein MdtA-like barrel-sandwich hybrid" evidence="5">
    <location>
        <begin position="65"/>
        <end position="205"/>
    </location>
</feature>
<dbReference type="HOGENOM" id="CLU_018816_2_1_5"/>
<dbReference type="SUPFAM" id="SSF111369">
    <property type="entry name" value="HlyD-like secretion proteins"/>
    <property type="match status" value="1"/>
</dbReference>
<dbReference type="InterPro" id="IPR058624">
    <property type="entry name" value="MdtA-like_HH"/>
</dbReference>
<dbReference type="Pfam" id="PF25944">
    <property type="entry name" value="Beta-barrel_RND"/>
    <property type="match status" value="1"/>
</dbReference>
<dbReference type="Gene3D" id="2.40.30.170">
    <property type="match status" value="1"/>
</dbReference>